<evidence type="ECO:0000313" key="1">
    <source>
        <dbReference type="EMBL" id="KAJ8705080.1"/>
    </source>
</evidence>
<evidence type="ECO:0000313" key="2">
    <source>
        <dbReference type="Proteomes" id="UP001231649"/>
    </source>
</evidence>
<reference evidence="1" key="1">
    <citation type="submission" date="2023-03" db="EMBL/GenBank/DDBJ databases">
        <title>Chromosome-level genomes of two armyworms, Mythimna separata and Mythimna loreyi, provide insights into the biosynthesis and reception of sex pheromones.</title>
        <authorList>
            <person name="Zhao H."/>
        </authorList>
    </citation>
    <scope>NUCLEOTIDE SEQUENCE</scope>
    <source>
        <strain evidence="1">BeijingLab</strain>
    </source>
</reference>
<name>A0ACC2Q1Y2_9NEOP</name>
<protein>
    <submittedName>
        <fullName evidence="1">Uncharacterized protein</fullName>
    </submittedName>
</protein>
<organism evidence="1 2">
    <name type="scientific">Mythimna loreyi</name>
    <dbReference type="NCBI Taxonomy" id="667449"/>
    <lineage>
        <taxon>Eukaryota</taxon>
        <taxon>Metazoa</taxon>
        <taxon>Ecdysozoa</taxon>
        <taxon>Arthropoda</taxon>
        <taxon>Hexapoda</taxon>
        <taxon>Insecta</taxon>
        <taxon>Pterygota</taxon>
        <taxon>Neoptera</taxon>
        <taxon>Endopterygota</taxon>
        <taxon>Lepidoptera</taxon>
        <taxon>Glossata</taxon>
        <taxon>Ditrysia</taxon>
        <taxon>Noctuoidea</taxon>
        <taxon>Noctuidae</taxon>
        <taxon>Noctuinae</taxon>
        <taxon>Hadenini</taxon>
        <taxon>Mythimna</taxon>
    </lineage>
</organism>
<dbReference type="Proteomes" id="UP001231649">
    <property type="component" value="Chromosome 30"/>
</dbReference>
<gene>
    <name evidence="1" type="ORF">PYW08_012400</name>
</gene>
<dbReference type="EMBL" id="CM056806">
    <property type="protein sequence ID" value="KAJ8705080.1"/>
    <property type="molecule type" value="Genomic_DNA"/>
</dbReference>
<keyword evidence="2" id="KW-1185">Reference proteome</keyword>
<sequence length="601" mass="69889">MDKMTMCRICLVENVRMYIVNDKDLQELYETLTDIPFVTEDRRPMLACVFCFAKLKQCCQLQRKCLEAEKLFAQMLNEPSPSVHRAQLKLFSELTVTHLENISISDVSHVERIAVKEELPDVCERLDDIVETKVERLEQESEPPNNRHSHAEDIPAQQSKPDLEYGVPLIEIKTEVEEEQEVVRKKRRVSDTTQLELENVNRSYSEDIPPQQFQPEAADYVPLVEIKIQVKEEQEVPTKKRRASDATRADVVKEKLHIQGNELENVTTESQKKNKPDTEIIQNAIDCTSKLIPTTQEPQDNISIIDTTLDPSGRAQAGEKPFKCVNCQSCFSKKNLLTRHMRTHTGEKPYKCEQCQRCFNQNSNLTKHIRTHSGEKPYKCEECQLCFSYKTTLICHVRTHTGEKPYKCEVCQLCFSRKTYLTRHNRTHTGEKPYKCKECELCFSQNSHLISHMRTHTGVKPYKCEECQLLFNQKSHLISHMRKHTGEKPYKCEECQLCFRQSSSLTSHIRTHTGEKPYKCEECERCFSVKSNLTNHMRTHTGEKPYKCEECQCCFSLKSHLTNHLRTHTGESPYKCEECQRCFSVKSNLTNHMRTHTGEKP</sequence>
<proteinExistence type="predicted"/>
<comment type="caution">
    <text evidence="1">The sequence shown here is derived from an EMBL/GenBank/DDBJ whole genome shotgun (WGS) entry which is preliminary data.</text>
</comment>
<accession>A0ACC2Q1Y2</accession>